<dbReference type="GO" id="GO:0005886">
    <property type="term" value="C:plasma membrane"/>
    <property type="evidence" value="ECO:0007669"/>
    <property type="project" value="TreeGrafter"/>
</dbReference>
<accession>A0A8H4BGJ1</accession>
<feature type="transmembrane region" description="Helical" evidence="7">
    <location>
        <begin position="180"/>
        <end position="206"/>
    </location>
</feature>
<evidence type="ECO:0000256" key="2">
    <source>
        <dbReference type="ARBA" id="ARBA00005697"/>
    </source>
</evidence>
<evidence type="ECO:0000313" key="10">
    <source>
        <dbReference type="Proteomes" id="UP000469890"/>
    </source>
</evidence>
<organism evidence="9 10">
    <name type="scientific">Mucor circinelloides f. lusitanicus</name>
    <name type="common">Mucor racemosus var. lusitanicus</name>
    <dbReference type="NCBI Taxonomy" id="29924"/>
    <lineage>
        <taxon>Eukaryota</taxon>
        <taxon>Fungi</taxon>
        <taxon>Fungi incertae sedis</taxon>
        <taxon>Mucoromycota</taxon>
        <taxon>Mucoromycotina</taxon>
        <taxon>Mucoromycetes</taxon>
        <taxon>Mucorales</taxon>
        <taxon>Mucorineae</taxon>
        <taxon>Mucoraceae</taxon>
        <taxon>Mucor</taxon>
    </lineage>
</organism>
<dbReference type="InterPro" id="IPR045018">
    <property type="entry name" value="Azg-like"/>
</dbReference>
<dbReference type="SMART" id="SM00563">
    <property type="entry name" value="PlsC"/>
    <property type="match status" value="1"/>
</dbReference>
<dbReference type="Pfam" id="PF00860">
    <property type="entry name" value="Xan_ur_permease"/>
    <property type="match status" value="1"/>
</dbReference>
<gene>
    <name evidence="9" type="ORF">FB192DRAFT_1446692</name>
</gene>
<evidence type="ECO:0000256" key="3">
    <source>
        <dbReference type="ARBA" id="ARBA00022448"/>
    </source>
</evidence>
<dbReference type="InterPro" id="IPR032098">
    <property type="entry name" value="Acyltransf_C"/>
</dbReference>
<dbReference type="Proteomes" id="UP000469890">
    <property type="component" value="Unassembled WGS sequence"/>
</dbReference>
<keyword evidence="4 7" id="KW-0812">Transmembrane</keyword>
<dbReference type="GO" id="GO:0015853">
    <property type="term" value="P:adenine transport"/>
    <property type="evidence" value="ECO:0007669"/>
    <property type="project" value="TreeGrafter"/>
</dbReference>
<keyword evidence="5 7" id="KW-1133">Transmembrane helix</keyword>
<dbReference type="SUPFAM" id="SSF69593">
    <property type="entry name" value="Glycerol-3-phosphate (1)-acyltransferase"/>
    <property type="match status" value="1"/>
</dbReference>
<feature type="domain" description="Phospholipid/glycerol acyltransferase" evidence="8">
    <location>
        <begin position="659"/>
        <end position="781"/>
    </location>
</feature>
<evidence type="ECO:0000313" key="9">
    <source>
        <dbReference type="EMBL" id="KAF1801899.1"/>
    </source>
</evidence>
<reference evidence="9 10" key="1">
    <citation type="submission" date="2019-09" db="EMBL/GenBank/DDBJ databases">
        <authorList>
            <consortium name="DOE Joint Genome Institute"/>
            <person name="Mondo S.J."/>
            <person name="Navarro-Mendoza M.I."/>
            <person name="Perez-Arques C."/>
            <person name="Panchal S."/>
            <person name="Nicolas F.E."/>
            <person name="Ganguly P."/>
            <person name="Pangilinan J."/>
            <person name="Grigoriev I."/>
            <person name="Heitman J."/>
            <person name="Sanya K."/>
            <person name="Garre V."/>
        </authorList>
    </citation>
    <scope>NUCLEOTIDE SEQUENCE [LARGE SCALE GENOMIC DNA]</scope>
    <source>
        <strain evidence="9 10">MU402</strain>
    </source>
</reference>
<evidence type="ECO:0000259" key="8">
    <source>
        <dbReference type="SMART" id="SM00563"/>
    </source>
</evidence>
<proteinExistence type="inferred from homology"/>
<dbReference type="Pfam" id="PF16076">
    <property type="entry name" value="Acyltransf_C"/>
    <property type="match status" value="1"/>
</dbReference>
<protein>
    <submittedName>
        <fullName evidence="9">Permease family-domain-containing protein</fullName>
    </submittedName>
</protein>
<dbReference type="AlphaFoldDB" id="A0A8H4BGJ1"/>
<dbReference type="PANTHER" id="PTHR43337:SF1">
    <property type="entry name" value="XANTHINE_URACIL PERMEASE C887.17-RELATED"/>
    <property type="match status" value="1"/>
</dbReference>
<dbReference type="InterPro" id="IPR002123">
    <property type="entry name" value="Plipid/glycerol_acylTrfase"/>
</dbReference>
<comment type="caution">
    <text evidence="9">The sequence shown here is derived from an EMBL/GenBank/DDBJ whole genome shotgun (WGS) entry which is preliminary data.</text>
</comment>
<dbReference type="CDD" id="cd07990">
    <property type="entry name" value="LPLAT_LCLAT1-like"/>
    <property type="match status" value="1"/>
</dbReference>
<dbReference type="GO" id="GO:0015854">
    <property type="term" value="P:guanine transport"/>
    <property type="evidence" value="ECO:0007669"/>
    <property type="project" value="TreeGrafter"/>
</dbReference>
<evidence type="ECO:0000256" key="5">
    <source>
        <dbReference type="ARBA" id="ARBA00022989"/>
    </source>
</evidence>
<feature type="transmembrane region" description="Helical" evidence="7">
    <location>
        <begin position="321"/>
        <end position="341"/>
    </location>
</feature>
<feature type="transmembrane region" description="Helical" evidence="7">
    <location>
        <begin position="96"/>
        <end position="119"/>
    </location>
</feature>
<feature type="transmembrane region" description="Helical" evidence="7">
    <location>
        <begin position="241"/>
        <end position="271"/>
    </location>
</feature>
<evidence type="ECO:0000256" key="1">
    <source>
        <dbReference type="ARBA" id="ARBA00004127"/>
    </source>
</evidence>
<dbReference type="GO" id="GO:0005345">
    <property type="term" value="F:purine nucleobase transmembrane transporter activity"/>
    <property type="evidence" value="ECO:0007669"/>
    <property type="project" value="TreeGrafter"/>
</dbReference>
<dbReference type="InterPro" id="IPR006043">
    <property type="entry name" value="NCS2"/>
</dbReference>
<dbReference type="PANTHER" id="PTHR43337">
    <property type="entry name" value="XANTHINE/URACIL PERMEASE C887.17-RELATED"/>
    <property type="match status" value="1"/>
</dbReference>
<keyword evidence="6 7" id="KW-0472">Membrane</keyword>
<sequence length="887" mass="99675">MAFVDRVNDFVAHSRVGKFFQLDGSGARRERKGTRFMTEIRAGLTTFFAMAYIISVNASIISDSGGTCVCAPTETDPTCDLNDDYMACVYQVKLDMIMGTTIIAMISSFLIGVCANLPIGMAPGMGLNAYFTYTVVGYHGSGKVSYETALAAVFIEGIIFLVLSIFGIRQWLARIIPMSIKIAMGCGIGLYLCFIGLQSSAGIGLVRLDLSTLVTLGACPTEALSADGVCQWGRMTNGTTYMGMLGLVIMAILLLYRVRGAILISIVFIAITSWPRNNAVTYFPYTTQGDLMFNFFKNVVSLHKMDHVLGKFDFNLSGKDIWIALITFLYVDIMDTTGTMYSMANYGGFTDKAGDFEHSTYAFMTDAASISIGACFGSSPCTAFVESGAGIAEGGRTGITAIATAFGFFVSIFFSPIFASFPPWSTGPALIVVGSMMLSGVRNINWDYPGDAIPAFITLTVMPFTYSIAYGVIGGIFAYIIINGFVYLVDKLSRGYIRPDYSQREDWWTAALSRPFLPTWVRFLVAKSRGEPFDWNQDEYEFEDDEPQDVIHQDDQHEKRTASQDRIVDNISAHSLNETTSVSYNEKTCKLLTVISVAGTLNFIQITSFVLRPFSERLMVKINSKLVGTVWKVMQYVFERRKKAHITFSGDKIPHKENALILANHQAWTDIYLIHSVANRRDMLYNCKYFVKDSIKYLPFFGWGMWLAGFIYVRRNWTQDQKKIQATFSTMKRLETPAWIINYVEGSRITPKKLLEAQNFSRVRGYPVMDNVLLPRTKGFVSCVNEFRGSHIKYVYDLTIAYRQTTNLKGINQAPSMVRAHVHSLWPEYEFHVNVRRYAIADLPEDENELGDWLRARWAEKDSILTTLKKCWIGGLDEKIMWKETSW</sequence>
<keyword evidence="3" id="KW-0813">Transport</keyword>
<feature type="transmembrane region" description="Helical" evidence="7">
    <location>
        <begin position="397"/>
        <end position="419"/>
    </location>
</feature>
<evidence type="ECO:0000256" key="7">
    <source>
        <dbReference type="SAM" id="Phobius"/>
    </source>
</evidence>
<dbReference type="EMBL" id="JAAECE010000004">
    <property type="protein sequence ID" value="KAF1801899.1"/>
    <property type="molecule type" value="Genomic_DNA"/>
</dbReference>
<dbReference type="GO" id="GO:0012505">
    <property type="term" value="C:endomembrane system"/>
    <property type="evidence" value="ECO:0007669"/>
    <property type="project" value="UniProtKB-SubCell"/>
</dbReference>
<name>A0A8H4BGJ1_MUCCL</name>
<comment type="similarity">
    <text evidence="2">Belongs to the nucleobase:cation symporter-2 (NCS2) (TC 2.A.40) family. Azg-like subfamily.</text>
</comment>
<feature type="transmembrane region" description="Helical" evidence="7">
    <location>
        <begin position="361"/>
        <end position="385"/>
    </location>
</feature>
<feature type="transmembrane region" description="Helical" evidence="7">
    <location>
        <begin position="468"/>
        <end position="489"/>
    </location>
</feature>
<dbReference type="Pfam" id="PF01553">
    <property type="entry name" value="Acyltransferase"/>
    <property type="match status" value="1"/>
</dbReference>
<feature type="transmembrane region" description="Helical" evidence="7">
    <location>
        <begin position="149"/>
        <end position="168"/>
    </location>
</feature>
<dbReference type="GO" id="GO:0016746">
    <property type="term" value="F:acyltransferase activity"/>
    <property type="evidence" value="ECO:0007669"/>
    <property type="project" value="InterPro"/>
</dbReference>
<comment type="subcellular location">
    <subcellularLocation>
        <location evidence="1">Endomembrane system</location>
        <topology evidence="1">Multi-pass membrane protein</topology>
    </subcellularLocation>
</comment>
<evidence type="ECO:0000256" key="6">
    <source>
        <dbReference type="ARBA" id="ARBA00023136"/>
    </source>
</evidence>
<evidence type="ECO:0000256" key="4">
    <source>
        <dbReference type="ARBA" id="ARBA00022692"/>
    </source>
</evidence>